<organism evidence="9 10">
    <name type="scientific">Trichogramma kaykai</name>
    <dbReference type="NCBI Taxonomy" id="54128"/>
    <lineage>
        <taxon>Eukaryota</taxon>
        <taxon>Metazoa</taxon>
        <taxon>Ecdysozoa</taxon>
        <taxon>Arthropoda</taxon>
        <taxon>Hexapoda</taxon>
        <taxon>Insecta</taxon>
        <taxon>Pterygota</taxon>
        <taxon>Neoptera</taxon>
        <taxon>Endopterygota</taxon>
        <taxon>Hymenoptera</taxon>
        <taxon>Apocrita</taxon>
        <taxon>Proctotrupomorpha</taxon>
        <taxon>Chalcidoidea</taxon>
        <taxon>Trichogrammatidae</taxon>
        <taxon>Trichogramma</taxon>
    </lineage>
</organism>
<evidence type="ECO:0000256" key="7">
    <source>
        <dbReference type="ARBA" id="ARBA00039668"/>
    </source>
</evidence>
<feature type="transmembrane region" description="Helical" evidence="8">
    <location>
        <begin position="126"/>
        <end position="145"/>
    </location>
</feature>
<evidence type="ECO:0000256" key="8">
    <source>
        <dbReference type="SAM" id="Phobius"/>
    </source>
</evidence>
<dbReference type="EMBL" id="JBJJXI010000054">
    <property type="protein sequence ID" value="KAL3399923.1"/>
    <property type="molecule type" value="Genomic_DNA"/>
</dbReference>
<dbReference type="PANTHER" id="PTHR10778:SF13">
    <property type="entry name" value="ADENOSINE 3'-PHOSPHO 5'-PHOSPHOSULFATE TRANSPORTER 1"/>
    <property type="match status" value="1"/>
</dbReference>
<keyword evidence="4 8" id="KW-0812">Transmembrane</keyword>
<gene>
    <name evidence="9" type="ORF">TKK_006554</name>
</gene>
<evidence type="ECO:0000256" key="1">
    <source>
        <dbReference type="ARBA" id="ARBA00004141"/>
    </source>
</evidence>
<dbReference type="GO" id="GO:0016020">
    <property type="term" value="C:membrane"/>
    <property type="evidence" value="ECO:0007669"/>
    <property type="project" value="UniProtKB-SubCell"/>
</dbReference>
<dbReference type="PANTHER" id="PTHR10778">
    <property type="entry name" value="SOLUTE CARRIER FAMILY 35 MEMBER B"/>
    <property type="match status" value="1"/>
</dbReference>
<evidence type="ECO:0000256" key="6">
    <source>
        <dbReference type="ARBA" id="ARBA00023136"/>
    </source>
</evidence>
<protein>
    <recommendedName>
        <fullName evidence="7">Adenosine 3'-phospho 5'-phosphosulfate transporter 1</fullName>
    </recommendedName>
</protein>
<evidence type="ECO:0000256" key="5">
    <source>
        <dbReference type="ARBA" id="ARBA00022989"/>
    </source>
</evidence>
<reference evidence="9 10" key="1">
    <citation type="journal article" date="2024" name="bioRxiv">
        <title>A reference genome for Trichogramma kaykai: A tiny desert-dwelling parasitoid wasp with competing sex-ratio distorters.</title>
        <authorList>
            <person name="Culotta J."/>
            <person name="Lindsey A.R."/>
        </authorList>
    </citation>
    <scope>NUCLEOTIDE SEQUENCE [LARGE SCALE GENOMIC DNA]</scope>
    <source>
        <strain evidence="9 10">KSX58</strain>
    </source>
</reference>
<accession>A0ABD2X3J4</accession>
<keyword evidence="10" id="KW-1185">Reference proteome</keyword>
<proteinExistence type="inferred from homology"/>
<dbReference type="InterPro" id="IPR013657">
    <property type="entry name" value="SCL35B1-4/HUT1"/>
</dbReference>
<feature type="transmembrane region" description="Helical" evidence="8">
    <location>
        <begin position="169"/>
        <end position="189"/>
    </location>
</feature>
<comment type="similarity">
    <text evidence="2">Belongs to the nucleotide-sugar transporter family. SLC35B subfamily.</text>
</comment>
<sequence length="447" mass="50702">MGNYGGDIIICSIVLVSLYVVYFSTNIIKSLVGNGEDILSSKEYYSWIIRFLLNFAGYATVLLPGYLIYKYVRISKYLQRKGKGCLSRLVHSCFVGSGDQGLLDSPHYSQVPTNNGQPRTFLQDTFILVHCFLGLQASYLTWGYLQEKIMTQEYVDELGNKGHFKDSQFLVFINRVLAVIISSVCLMVIRQPAHTIPLYKYAFCSFSNVLSSWCQYEALKYVSFPTQVLAKASKIIPVMIMGKIVSRSKYEYYEYVTAVFISIGMMMFMLGSTDHESDGTTTFSGVMLLGTYMTLDSFTSNWQNALFKDYGVSTIQMMCAVNLFSVLLTATSLFQQEGLVYSLSFMTTYPQFTFDCILISIFSTTGQLYIYYTISNFGAVTFIIMMTIRQGFAILLSCITYHHYITPLGIIGIIIVFLAVFLRIYCNNRLRAIKKRRAEAISIKNKS</sequence>
<name>A0ABD2X3J4_9HYME</name>
<feature type="transmembrane region" description="Helical" evidence="8">
    <location>
        <begin position="48"/>
        <end position="69"/>
    </location>
</feature>
<evidence type="ECO:0000313" key="9">
    <source>
        <dbReference type="EMBL" id="KAL3399923.1"/>
    </source>
</evidence>
<feature type="transmembrane region" description="Helical" evidence="8">
    <location>
        <begin position="252"/>
        <end position="270"/>
    </location>
</feature>
<keyword evidence="6 8" id="KW-0472">Membrane</keyword>
<dbReference type="GO" id="GO:0012505">
    <property type="term" value="C:endomembrane system"/>
    <property type="evidence" value="ECO:0007669"/>
    <property type="project" value="UniProtKB-ARBA"/>
</dbReference>
<feature type="transmembrane region" description="Helical" evidence="8">
    <location>
        <begin position="282"/>
        <end position="298"/>
    </location>
</feature>
<feature type="transmembrane region" description="Helical" evidence="8">
    <location>
        <begin position="408"/>
        <end position="426"/>
    </location>
</feature>
<comment type="caution">
    <text evidence="9">The sequence shown here is derived from an EMBL/GenBank/DDBJ whole genome shotgun (WGS) entry which is preliminary data.</text>
</comment>
<evidence type="ECO:0000313" key="10">
    <source>
        <dbReference type="Proteomes" id="UP001627154"/>
    </source>
</evidence>
<feature type="transmembrane region" description="Helical" evidence="8">
    <location>
        <begin position="379"/>
        <end position="402"/>
    </location>
</feature>
<comment type="subcellular location">
    <subcellularLocation>
        <location evidence="1">Membrane</location>
        <topology evidence="1">Multi-pass membrane protein</topology>
    </subcellularLocation>
</comment>
<evidence type="ECO:0000256" key="2">
    <source>
        <dbReference type="ARBA" id="ARBA00010694"/>
    </source>
</evidence>
<evidence type="ECO:0000256" key="3">
    <source>
        <dbReference type="ARBA" id="ARBA00022448"/>
    </source>
</evidence>
<evidence type="ECO:0000256" key="4">
    <source>
        <dbReference type="ARBA" id="ARBA00022692"/>
    </source>
</evidence>
<dbReference type="Proteomes" id="UP001627154">
    <property type="component" value="Unassembled WGS sequence"/>
</dbReference>
<feature type="transmembrane region" description="Helical" evidence="8">
    <location>
        <begin position="310"/>
        <end position="332"/>
    </location>
</feature>
<keyword evidence="3" id="KW-0813">Transport</keyword>
<dbReference type="Pfam" id="PF08449">
    <property type="entry name" value="UAA"/>
    <property type="match status" value="1"/>
</dbReference>
<dbReference type="AlphaFoldDB" id="A0ABD2X3J4"/>
<feature type="transmembrane region" description="Helical" evidence="8">
    <location>
        <begin position="7"/>
        <end position="28"/>
    </location>
</feature>
<keyword evidence="5 8" id="KW-1133">Transmembrane helix</keyword>